<dbReference type="SUPFAM" id="SSF55729">
    <property type="entry name" value="Acyl-CoA N-acyltransferases (Nat)"/>
    <property type="match status" value="1"/>
</dbReference>
<dbReference type="EMBL" id="KV424010">
    <property type="protein sequence ID" value="KZT54657.1"/>
    <property type="molecule type" value="Genomic_DNA"/>
</dbReference>
<feature type="signal peptide" evidence="1">
    <location>
        <begin position="1"/>
        <end position="19"/>
    </location>
</feature>
<reference evidence="2 3" key="1">
    <citation type="journal article" date="2016" name="Mol. Biol. Evol.">
        <title>Comparative Genomics of Early-Diverging Mushroom-Forming Fungi Provides Insights into the Origins of Lignocellulose Decay Capabilities.</title>
        <authorList>
            <person name="Nagy L.G."/>
            <person name="Riley R."/>
            <person name="Tritt A."/>
            <person name="Adam C."/>
            <person name="Daum C."/>
            <person name="Floudas D."/>
            <person name="Sun H."/>
            <person name="Yadav J.S."/>
            <person name="Pangilinan J."/>
            <person name="Larsson K.H."/>
            <person name="Matsuura K."/>
            <person name="Barry K."/>
            <person name="Labutti K."/>
            <person name="Kuo R."/>
            <person name="Ohm R.A."/>
            <person name="Bhattacharya S.S."/>
            <person name="Shirouzu T."/>
            <person name="Yoshinaga Y."/>
            <person name="Martin F.M."/>
            <person name="Grigoriev I.V."/>
            <person name="Hibbett D.S."/>
        </authorList>
    </citation>
    <scope>NUCLEOTIDE SEQUENCE [LARGE SCALE GENOMIC DNA]</scope>
    <source>
        <strain evidence="2 3">HHB12733</strain>
    </source>
</reference>
<accession>A0A165EE06</accession>
<proteinExistence type="predicted"/>
<dbReference type="InParanoid" id="A0A165EE06"/>
<feature type="chain" id="PRO_5007857110" description="N-acetyltransferase domain-containing protein" evidence="1">
    <location>
        <begin position="20"/>
        <end position="121"/>
    </location>
</feature>
<dbReference type="OrthoDB" id="7305308at2759"/>
<dbReference type="Gene3D" id="3.40.630.30">
    <property type="match status" value="1"/>
</dbReference>
<sequence>MQLCFIYLAILFRATSSCAVSSFGIRIWADEGIEYGQLDDRFVEPEYRKMGIGKALFGELGRVAESTTVAVWTGKCLSGPRRASTSMKALGAFEMKEWEGMRLETEGVKGLRRSRVLEATQ</sequence>
<dbReference type="Proteomes" id="UP000076842">
    <property type="component" value="Unassembled WGS sequence"/>
</dbReference>
<keyword evidence="1" id="KW-0732">Signal</keyword>
<protein>
    <recommendedName>
        <fullName evidence="4">N-acetyltransferase domain-containing protein</fullName>
    </recommendedName>
</protein>
<evidence type="ECO:0000256" key="1">
    <source>
        <dbReference type="SAM" id="SignalP"/>
    </source>
</evidence>
<gene>
    <name evidence="2" type="ORF">CALCODRAFT_519256</name>
</gene>
<dbReference type="InterPro" id="IPR016181">
    <property type="entry name" value="Acyl_CoA_acyltransferase"/>
</dbReference>
<dbReference type="STRING" id="1353952.A0A165EE06"/>
<name>A0A165EE06_9BASI</name>
<evidence type="ECO:0000313" key="3">
    <source>
        <dbReference type="Proteomes" id="UP000076842"/>
    </source>
</evidence>
<evidence type="ECO:0000313" key="2">
    <source>
        <dbReference type="EMBL" id="KZT54657.1"/>
    </source>
</evidence>
<dbReference type="AlphaFoldDB" id="A0A165EE06"/>
<keyword evidence="3" id="KW-1185">Reference proteome</keyword>
<organism evidence="2 3">
    <name type="scientific">Calocera cornea HHB12733</name>
    <dbReference type="NCBI Taxonomy" id="1353952"/>
    <lineage>
        <taxon>Eukaryota</taxon>
        <taxon>Fungi</taxon>
        <taxon>Dikarya</taxon>
        <taxon>Basidiomycota</taxon>
        <taxon>Agaricomycotina</taxon>
        <taxon>Dacrymycetes</taxon>
        <taxon>Dacrymycetales</taxon>
        <taxon>Dacrymycetaceae</taxon>
        <taxon>Calocera</taxon>
    </lineage>
</organism>
<evidence type="ECO:0008006" key="4">
    <source>
        <dbReference type="Google" id="ProtNLM"/>
    </source>
</evidence>